<reference evidence="3" key="1">
    <citation type="submission" date="2018-03" db="EMBL/GenBank/DDBJ databases">
        <authorList>
            <person name="Guldener U."/>
        </authorList>
    </citation>
    <scope>NUCLEOTIDE SEQUENCE</scope>
</reference>
<feature type="signal peptide" evidence="2">
    <location>
        <begin position="1"/>
        <end position="22"/>
    </location>
</feature>
<evidence type="ECO:0000313" key="3">
    <source>
        <dbReference type="EMBL" id="SPJ71805.1"/>
    </source>
</evidence>
<dbReference type="EMBL" id="ONZP01000046">
    <property type="protein sequence ID" value="SPJ71805.1"/>
    <property type="molecule type" value="Genomic_DNA"/>
</dbReference>
<proteinExistence type="predicted"/>
<dbReference type="Gene3D" id="2.60.120.260">
    <property type="entry name" value="Galactose-binding domain-like"/>
    <property type="match status" value="1"/>
</dbReference>
<sequence length="316" mass="32935">MVSNTLLVSAFATLVSLVVVDAGPCKPQISALTTSVTDTASAPFTSWTGTATLGTIDTSTATTESESTTTATENGTTMTMSISASSTTIASSERPTVVSNSETTRVASSETTTVTSSTEATTMASSTETTTGATVAETTTTTTAADAGPTNLLINGNFDLGTTSPWYTSSNPAVRLGSYKPFQGPSYGEVEYFIDNGQAYNNYVYQKIDKSRLKAGSYQLSAMLRVDFATNNINSDGCNSMAVGCYYGDPNMLNYVKGSFVTVSADSAADQWTPLITTCSLVEQTLSNYDYVSVAIGFSCANAIASVDAAAFQKVL</sequence>
<feature type="compositionally biased region" description="Low complexity" evidence="1">
    <location>
        <begin position="101"/>
        <end position="133"/>
    </location>
</feature>
<feature type="region of interest" description="Disordered" evidence="1">
    <location>
        <begin position="86"/>
        <end position="133"/>
    </location>
</feature>
<feature type="chain" id="PRO_5042275916" description="CBM-cenC domain-containing protein" evidence="2">
    <location>
        <begin position="23"/>
        <end position="316"/>
    </location>
</feature>
<organism evidence="3 4">
    <name type="scientific">Fusarium torulosum</name>
    <dbReference type="NCBI Taxonomy" id="33205"/>
    <lineage>
        <taxon>Eukaryota</taxon>
        <taxon>Fungi</taxon>
        <taxon>Dikarya</taxon>
        <taxon>Ascomycota</taxon>
        <taxon>Pezizomycotina</taxon>
        <taxon>Sordariomycetes</taxon>
        <taxon>Hypocreomycetidae</taxon>
        <taxon>Hypocreales</taxon>
        <taxon>Nectriaceae</taxon>
        <taxon>Fusarium</taxon>
    </lineage>
</organism>
<evidence type="ECO:0008006" key="5">
    <source>
        <dbReference type="Google" id="ProtNLM"/>
    </source>
</evidence>
<accession>A0AAE8SDH1</accession>
<gene>
    <name evidence="3" type="ORF">FTOL_01533</name>
</gene>
<dbReference type="Proteomes" id="UP001187734">
    <property type="component" value="Unassembled WGS sequence"/>
</dbReference>
<comment type="caution">
    <text evidence="3">The sequence shown here is derived from an EMBL/GenBank/DDBJ whole genome shotgun (WGS) entry which is preliminary data.</text>
</comment>
<name>A0AAE8SDH1_9HYPO</name>
<dbReference type="AlphaFoldDB" id="A0AAE8SDH1"/>
<keyword evidence="2" id="KW-0732">Signal</keyword>
<evidence type="ECO:0000313" key="4">
    <source>
        <dbReference type="Proteomes" id="UP001187734"/>
    </source>
</evidence>
<protein>
    <recommendedName>
        <fullName evidence="5">CBM-cenC domain-containing protein</fullName>
    </recommendedName>
</protein>
<keyword evidence="4" id="KW-1185">Reference proteome</keyword>
<evidence type="ECO:0000256" key="2">
    <source>
        <dbReference type="SAM" id="SignalP"/>
    </source>
</evidence>
<evidence type="ECO:0000256" key="1">
    <source>
        <dbReference type="SAM" id="MobiDB-lite"/>
    </source>
</evidence>